<accession>Q2FR12</accession>
<protein>
    <recommendedName>
        <fullName evidence="1">acylphosphatase</fullName>
        <ecNumber evidence="1">3.6.1.7</ecNumber>
    </recommendedName>
</protein>
<dbReference type="InterPro" id="IPR001792">
    <property type="entry name" value="Acylphosphatase-like_dom"/>
</dbReference>
<keyword evidence="3" id="KW-0175">Coiled coil</keyword>
<dbReference type="PROSITE" id="PS51160">
    <property type="entry name" value="ACYLPHOSPHATASE_3"/>
    <property type="match status" value="1"/>
</dbReference>
<comment type="similarity">
    <text evidence="2">Belongs to the acylphosphatase family.</text>
</comment>
<dbReference type="Proteomes" id="UP000001941">
    <property type="component" value="Chromosome"/>
</dbReference>
<dbReference type="InParanoid" id="Q2FR12"/>
<evidence type="ECO:0000313" key="5">
    <source>
        <dbReference type="EMBL" id="ABD41423.1"/>
    </source>
</evidence>
<dbReference type="KEGG" id="mhu:Mhun_1697"/>
<evidence type="ECO:0000256" key="2">
    <source>
        <dbReference type="RuleBase" id="RU004168"/>
    </source>
</evidence>
<feature type="coiled-coil region" evidence="3">
    <location>
        <begin position="156"/>
        <end position="183"/>
    </location>
</feature>
<keyword evidence="6" id="KW-1185">Reference proteome</keyword>
<feature type="domain" description="Acylphosphatase-like" evidence="4">
    <location>
        <begin position="15"/>
        <end position="102"/>
    </location>
</feature>
<dbReference type="STRING" id="323259.Mhun_1697"/>
<organism evidence="5 6">
    <name type="scientific">Methanospirillum hungatei JF-1 (strain ATCC 27890 / DSM 864 / NBRC 100397 / JF-1)</name>
    <dbReference type="NCBI Taxonomy" id="323259"/>
    <lineage>
        <taxon>Archaea</taxon>
        <taxon>Methanobacteriati</taxon>
        <taxon>Methanobacteriota</taxon>
        <taxon>Stenosarchaea group</taxon>
        <taxon>Methanomicrobia</taxon>
        <taxon>Methanomicrobiales</taxon>
        <taxon>Methanospirillaceae</taxon>
        <taxon>Methanospirillum</taxon>
    </lineage>
</organism>
<dbReference type="eggNOG" id="arCOG01674">
    <property type="taxonomic scope" value="Archaea"/>
</dbReference>
<feature type="active site" evidence="1">
    <location>
        <position position="30"/>
    </location>
</feature>
<dbReference type="RefSeq" id="WP_011448688.1">
    <property type="nucleotide sequence ID" value="NC_007796.1"/>
</dbReference>
<comment type="catalytic activity">
    <reaction evidence="1">
        <text>an acyl phosphate + H2O = a carboxylate + phosphate + H(+)</text>
        <dbReference type="Rhea" id="RHEA:14965"/>
        <dbReference type="ChEBI" id="CHEBI:15377"/>
        <dbReference type="ChEBI" id="CHEBI:15378"/>
        <dbReference type="ChEBI" id="CHEBI:29067"/>
        <dbReference type="ChEBI" id="CHEBI:43474"/>
        <dbReference type="ChEBI" id="CHEBI:59918"/>
        <dbReference type="EC" id="3.6.1.7"/>
    </reaction>
</comment>
<dbReference type="SUPFAM" id="SSF54975">
    <property type="entry name" value="Acylphosphatase/BLUF domain-like"/>
    <property type="match status" value="1"/>
</dbReference>
<proteinExistence type="inferred from homology"/>
<evidence type="ECO:0000256" key="3">
    <source>
        <dbReference type="SAM" id="Coils"/>
    </source>
</evidence>
<name>Q2FR12_METHJ</name>
<feature type="active site" evidence="1">
    <location>
        <position position="48"/>
    </location>
</feature>
<dbReference type="Gene3D" id="3.30.70.100">
    <property type="match status" value="1"/>
</dbReference>
<dbReference type="HOGENOM" id="CLU_080336_0_0_2"/>
<reference evidence="6" key="1">
    <citation type="journal article" date="2016" name="Stand. Genomic Sci.">
        <title>Complete genome sequence of Methanospirillum hungatei type strain JF1.</title>
        <authorList>
            <person name="Gunsalus R.P."/>
            <person name="Cook L.E."/>
            <person name="Crable B."/>
            <person name="Rohlin L."/>
            <person name="McDonald E."/>
            <person name="Mouttaki H."/>
            <person name="Sieber J.R."/>
            <person name="Poweleit N."/>
            <person name="Zhou H."/>
            <person name="Lapidus A.L."/>
            <person name="Daligault H.E."/>
            <person name="Land M."/>
            <person name="Gilna P."/>
            <person name="Ivanova N."/>
            <person name="Kyrpides N."/>
            <person name="Culley D.E."/>
            <person name="McInerney M.J."/>
        </authorList>
    </citation>
    <scope>NUCLEOTIDE SEQUENCE [LARGE SCALE GENOMIC DNA]</scope>
    <source>
        <strain evidence="6">ATCC 27890 / DSM 864 / NBRC 100397 / JF-1</strain>
    </source>
</reference>
<evidence type="ECO:0000313" key="6">
    <source>
        <dbReference type="Proteomes" id="UP000001941"/>
    </source>
</evidence>
<sequence>MEEHSTTMDFSQLIRLNMRIIGTVQRVGYRHIVQNIARKHNITGTIENLEGYDVRIVAEGTRKDLEAFKQAIKISEYPILVECIESSEEPYLGCFSYFQVIRGSPEEELAERFDSAIAIFSRMERKQDQALEMHKESIGLQQETLGLQKETISLQKETLGLQKETLELQKETLELQKETISLQKETLGLQKETISLQTETVSLQKETLEEIKGTRSDLDKGFNSELREMREELREIRNALIHAGIMQTVKS</sequence>
<dbReference type="InterPro" id="IPR036046">
    <property type="entry name" value="Acylphosphatase-like_dom_sf"/>
</dbReference>
<dbReference type="Pfam" id="PF00708">
    <property type="entry name" value="Acylphosphatase"/>
    <property type="match status" value="1"/>
</dbReference>
<dbReference type="PANTHER" id="PTHR47268">
    <property type="entry name" value="ACYLPHOSPHATASE"/>
    <property type="match status" value="1"/>
</dbReference>
<dbReference type="PANTHER" id="PTHR47268:SF4">
    <property type="entry name" value="ACYLPHOSPHATASE"/>
    <property type="match status" value="1"/>
</dbReference>
<dbReference type="EnsemblBacteria" id="ABD41423">
    <property type="protein sequence ID" value="ABD41423"/>
    <property type="gene ID" value="Mhun_1697"/>
</dbReference>
<dbReference type="EC" id="3.6.1.7" evidence="1"/>
<dbReference type="GO" id="GO:0003998">
    <property type="term" value="F:acylphosphatase activity"/>
    <property type="evidence" value="ECO:0007669"/>
    <property type="project" value="UniProtKB-EC"/>
</dbReference>
<dbReference type="OrthoDB" id="6643at2157"/>
<gene>
    <name evidence="5" type="ordered locus">Mhun_1697</name>
</gene>
<keyword evidence="1" id="KW-0378">Hydrolase</keyword>
<evidence type="ECO:0000256" key="1">
    <source>
        <dbReference type="PROSITE-ProRule" id="PRU00520"/>
    </source>
</evidence>
<dbReference type="GeneID" id="3924904"/>
<dbReference type="EMBL" id="CP000254">
    <property type="protein sequence ID" value="ABD41423.1"/>
    <property type="molecule type" value="Genomic_DNA"/>
</dbReference>
<dbReference type="AlphaFoldDB" id="Q2FR12"/>
<evidence type="ECO:0000259" key="4">
    <source>
        <dbReference type="PROSITE" id="PS51160"/>
    </source>
</evidence>
<dbReference type="InterPro" id="IPR020456">
    <property type="entry name" value="Acylphosphatase"/>
</dbReference>